<dbReference type="AlphaFoldDB" id="A0A6M3LFC2"/>
<dbReference type="EMBL" id="MT143153">
    <property type="protein sequence ID" value="QJA93490.1"/>
    <property type="molecule type" value="Genomic_DNA"/>
</dbReference>
<protein>
    <submittedName>
        <fullName evidence="1">Uncharacterized protein</fullName>
    </submittedName>
</protein>
<proteinExistence type="predicted"/>
<gene>
    <name evidence="1" type="ORF">MM415B04213_0004</name>
</gene>
<accession>A0A6M3LFC2</accession>
<sequence>MDMDMDGSPALASALVLLAAIIALCVCAYASGINKTECSNQCLVRGFTSSEASGFFSEGDCQCMRPTVTITEGER</sequence>
<reference evidence="1" key="1">
    <citation type="submission" date="2020-03" db="EMBL/GenBank/DDBJ databases">
        <title>The deep terrestrial virosphere.</title>
        <authorList>
            <person name="Holmfeldt K."/>
            <person name="Nilsson E."/>
            <person name="Simone D."/>
            <person name="Lopez-Fernandez M."/>
            <person name="Wu X."/>
            <person name="de Brujin I."/>
            <person name="Lundin D."/>
            <person name="Andersson A."/>
            <person name="Bertilsson S."/>
            <person name="Dopson M."/>
        </authorList>
    </citation>
    <scope>NUCLEOTIDE SEQUENCE</scope>
    <source>
        <strain evidence="1">MM415B04213</strain>
    </source>
</reference>
<organism evidence="1">
    <name type="scientific">viral metagenome</name>
    <dbReference type="NCBI Taxonomy" id="1070528"/>
    <lineage>
        <taxon>unclassified sequences</taxon>
        <taxon>metagenomes</taxon>
        <taxon>organismal metagenomes</taxon>
    </lineage>
</organism>
<evidence type="ECO:0000313" key="1">
    <source>
        <dbReference type="EMBL" id="QJA93490.1"/>
    </source>
</evidence>
<name>A0A6M3LFC2_9ZZZZ</name>